<gene>
    <name evidence="7" type="primary">MET10</name>
    <name evidence="7" type="ORF">Q9L58_002191</name>
</gene>
<dbReference type="Proteomes" id="UP001447188">
    <property type="component" value="Unassembled WGS sequence"/>
</dbReference>
<dbReference type="PANTHER" id="PTHR19384:SF109">
    <property type="entry name" value="SULFITE REDUCTASE [NADPH] FLAVOPROTEIN COMPONENT"/>
    <property type="match status" value="1"/>
</dbReference>
<dbReference type="Gene3D" id="3.40.50.970">
    <property type="match status" value="1"/>
</dbReference>
<keyword evidence="3" id="KW-0274">FAD</keyword>
<dbReference type="Pfam" id="PF00175">
    <property type="entry name" value="NAD_binding_1"/>
    <property type="match status" value="1"/>
</dbReference>
<dbReference type="InterPro" id="IPR023173">
    <property type="entry name" value="NADPH_Cyt_P450_Rdtase_alpha"/>
</dbReference>
<evidence type="ECO:0000256" key="5">
    <source>
        <dbReference type="SAM" id="MobiDB-lite"/>
    </source>
</evidence>
<evidence type="ECO:0000313" key="8">
    <source>
        <dbReference type="Proteomes" id="UP001447188"/>
    </source>
</evidence>
<proteinExistence type="predicted"/>
<dbReference type="Gene3D" id="3.40.920.10">
    <property type="entry name" value="Pyruvate-ferredoxin oxidoreductase, PFOR, domain III"/>
    <property type="match status" value="1"/>
</dbReference>
<dbReference type="SUPFAM" id="SSF63380">
    <property type="entry name" value="Riboflavin synthase domain-like"/>
    <property type="match status" value="1"/>
</dbReference>
<dbReference type="Gene3D" id="3.40.50.80">
    <property type="entry name" value="Nucleotide-binding domain of ferredoxin-NADP reductase (FNR) module"/>
    <property type="match status" value="1"/>
</dbReference>
<dbReference type="GO" id="GO:0004783">
    <property type="term" value="F:sulfite reductase (NADPH) activity"/>
    <property type="evidence" value="ECO:0007669"/>
    <property type="project" value="UniProtKB-EC"/>
</dbReference>
<sequence>MRLQAPEAGSSPSVEISHSNGPKQPLEKTSPVFPFGLPKNVSQINGTSYLTAQTLVQQVAYTLSDKLFSYSPETFALDCAAKSWSSSGQTNGRGVVTSVNSMETRLGAANVLLGYVFSPDSDPEKKAVAKSIIASSASLLPMRTALDQLALLYNSSSPFVAHVAAVDLDVTASRMVTDYASAMTVAQETGIGLIASFSAQEAQHMALFATLAATVLPTVHIYDGVQVSRGSTKVTDVLDQVGLQNIFSSIVEEQSEASKKADQATRVNSILKSLNAELGTAYSMYEYEGHDEPESVLVVFGSVESSLATQVAAALAKTGEKVGVIAVRVYRPFSELYFLEALPKSVKRISVLGQVADQSAAVDATVQSALYTDVVAATTMSDIWSLAPPVLDVKYPRETVWSPKQFAWIFDQMARQHSVSIEIPGEALTSEASTIDSFNLLTEQEEGAKQYIFWDIDDAPTVPAAAVIARILSEDAERTISFSATYDNVPLAGIFQAEIKSSKKVVEAPFHIESADVAVVNDIALLSKFDLIARTKQGGSLILKSTIKDEDFEKKFPAPFKRAVAQKGVNLVILDPSVIGEEASATAGNALVQLAFLRISNASVSLEKLSIYNLDAEAVHFAAEKLDGALRKVETPKEWSEAVDENEVTDLPALPLVNSFTINEEKHVVEPSYILKSNQSAAQALSFREAYGIQSALRPDLGMRNYIVKVKENKRLTPDYYDRNIFHIEFDLTGTGMEYGIGEALGIHAQNDPVEVTEFIKFYGLNMDDIVEVPSRDDPEVLEIRTVFQALSQNVDLFGRPPKRFYEGLAEFAENIVEKNALLNLCSAEGAAEFKRRAEEDTCTFADILRDYPSAHPDFYDLVRIVSPMKRREYSIASSQKVHPNAVHLLIVVVNWIDPKGRERLGQATRFLSTLSVGSEVTVSVKPSVMKLPPSSTQPLIMAGLGTGLAPFRAFVEYRAWQKAQGIEIGPILLYMGARHRREEYLYGEEWEAYETAGIVTLLSCAFSRDQPEKIYIQDRMRQTLDEIIQAYIKEDGAFYLCGPTWPVPDVTDVLQDAIVEGGRREGKKVDGAKKIDELKDKGRYVLEVY</sequence>
<dbReference type="InterPro" id="IPR003097">
    <property type="entry name" value="CysJ-like_FAD-binding"/>
</dbReference>
<dbReference type="CDD" id="cd06207">
    <property type="entry name" value="CyPoR_like"/>
    <property type="match status" value="1"/>
</dbReference>
<feature type="domain" description="FAD-binding FR-type" evidence="6">
    <location>
        <begin position="703"/>
        <end position="934"/>
    </location>
</feature>
<dbReference type="SUPFAM" id="SSF53323">
    <property type="entry name" value="Pyruvate-ferredoxin oxidoreductase, PFOR, domain III"/>
    <property type="match status" value="1"/>
</dbReference>
<keyword evidence="8" id="KW-1185">Reference proteome</keyword>
<dbReference type="Gene3D" id="1.20.990.10">
    <property type="entry name" value="NADPH-cytochrome p450 Reductase, Chain A, domain 3"/>
    <property type="match status" value="1"/>
</dbReference>
<feature type="region of interest" description="Disordered" evidence="5">
    <location>
        <begin position="1"/>
        <end position="31"/>
    </location>
</feature>
<dbReference type="EC" id="1.8.1.2" evidence="7"/>
<evidence type="ECO:0000256" key="2">
    <source>
        <dbReference type="ARBA" id="ARBA00022630"/>
    </source>
</evidence>
<dbReference type="SUPFAM" id="SSF52922">
    <property type="entry name" value="TK C-terminal domain-like"/>
    <property type="match status" value="1"/>
</dbReference>
<evidence type="ECO:0000259" key="6">
    <source>
        <dbReference type="PROSITE" id="PS51384"/>
    </source>
</evidence>
<evidence type="ECO:0000313" key="7">
    <source>
        <dbReference type="EMBL" id="KAL0638766.1"/>
    </source>
</evidence>
<evidence type="ECO:0000256" key="1">
    <source>
        <dbReference type="ARBA" id="ARBA00001974"/>
    </source>
</evidence>
<dbReference type="PANTHER" id="PTHR19384">
    <property type="entry name" value="NITRIC OXIDE SYNTHASE-RELATED"/>
    <property type="match status" value="1"/>
</dbReference>
<dbReference type="Gene3D" id="2.40.30.10">
    <property type="entry name" value="Translation factors"/>
    <property type="match status" value="1"/>
</dbReference>
<organism evidence="7 8">
    <name type="scientific">Discina gigas</name>
    <dbReference type="NCBI Taxonomy" id="1032678"/>
    <lineage>
        <taxon>Eukaryota</taxon>
        <taxon>Fungi</taxon>
        <taxon>Dikarya</taxon>
        <taxon>Ascomycota</taxon>
        <taxon>Pezizomycotina</taxon>
        <taxon>Pezizomycetes</taxon>
        <taxon>Pezizales</taxon>
        <taxon>Discinaceae</taxon>
        <taxon>Discina</taxon>
    </lineage>
</organism>
<dbReference type="SUPFAM" id="SSF52343">
    <property type="entry name" value="Ferredoxin reductase-like, C-terminal NADP-linked domain"/>
    <property type="match status" value="1"/>
</dbReference>
<dbReference type="PROSITE" id="PS51384">
    <property type="entry name" value="FAD_FR"/>
    <property type="match status" value="1"/>
</dbReference>
<evidence type="ECO:0000256" key="4">
    <source>
        <dbReference type="ARBA" id="ARBA00023002"/>
    </source>
</evidence>
<dbReference type="Pfam" id="PF00667">
    <property type="entry name" value="FAD_binding_1"/>
    <property type="match status" value="1"/>
</dbReference>
<dbReference type="InterPro" id="IPR039261">
    <property type="entry name" value="FNR_nucleotide-bd"/>
</dbReference>
<dbReference type="EMBL" id="JBBBZM010000018">
    <property type="protein sequence ID" value="KAL0638766.1"/>
    <property type="molecule type" value="Genomic_DNA"/>
</dbReference>
<evidence type="ECO:0000256" key="3">
    <source>
        <dbReference type="ARBA" id="ARBA00022827"/>
    </source>
</evidence>
<name>A0ABR3GS49_9PEZI</name>
<keyword evidence="4 7" id="KW-0560">Oxidoreductase</keyword>
<dbReference type="InterPro" id="IPR002869">
    <property type="entry name" value="Pyrv_flavodox_OxRed_cen"/>
</dbReference>
<dbReference type="InterPro" id="IPR017938">
    <property type="entry name" value="Riboflavin_synthase-like_b-brl"/>
</dbReference>
<dbReference type="InterPro" id="IPR009014">
    <property type="entry name" value="Transketo_C/PFOR_II"/>
</dbReference>
<comment type="cofactor">
    <cofactor evidence="1">
        <name>FAD</name>
        <dbReference type="ChEBI" id="CHEBI:57692"/>
    </cofactor>
</comment>
<protein>
    <submittedName>
        <fullName evidence="7">Sulfite reductase [NADPH] flavoprotein component</fullName>
        <ecNumber evidence="7">1.8.1.2</ecNumber>
    </submittedName>
</protein>
<accession>A0ABR3GS49</accession>
<dbReference type="InterPro" id="IPR017927">
    <property type="entry name" value="FAD-bd_FR_type"/>
</dbReference>
<feature type="compositionally biased region" description="Polar residues" evidence="5">
    <location>
        <begin position="10"/>
        <end position="22"/>
    </location>
</feature>
<keyword evidence="2" id="KW-0285">Flavoprotein</keyword>
<dbReference type="InterPro" id="IPR001433">
    <property type="entry name" value="OxRdtase_FAD/NAD-bd"/>
</dbReference>
<reference evidence="7 8" key="1">
    <citation type="submission" date="2024-02" db="EMBL/GenBank/DDBJ databases">
        <title>Discinaceae phylogenomics.</title>
        <authorList>
            <person name="Dirks A.C."/>
            <person name="James T.Y."/>
        </authorList>
    </citation>
    <scope>NUCLEOTIDE SEQUENCE [LARGE SCALE GENOMIC DNA]</scope>
    <source>
        <strain evidence="7 8">ACD0624</strain>
    </source>
</reference>
<comment type="caution">
    <text evidence="7">The sequence shown here is derived from an EMBL/GenBank/DDBJ whole genome shotgun (WGS) entry which is preliminary data.</text>
</comment>